<evidence type="ECO:0000313" key="4">
    <source>
        <dbReference type="Proteomes" id="UP000756132"/>
    </source>
</evidence>
<feature type="region of interest" description="Disordered" evidence="1">
    <location>
        <begin position="184"/>
        <end position="251"/>
    </location>
</feature>
<dbReference type="Proteomes" id="UP000756132">
    <property type="component" value="Chromosome 3"/>
</dbReference>
<gene>
    <name evidence="3" type="ORF">CLAFUR5_08616</name>
</gene>
<reference evidence="3" key="1">
    <citation type="submission" date="2021-12" db="EMBL/GenBank/DDBJ databases">
        <authorList>
            <person name="Zaccaron A."/>
            <person name="Stergiopoulos I."/>
        </authorList>
    </citation>
    <scope>NUCLEOTIDE SEQUENCE</scope>
    <source>
        <strain evidence="3">Race5_Kim</strain>
    </source>
</reference>
<feature type="compositionally biased region" description="Polar residues" evidence="1">
    <location>
        <begin position="184"/>
        <end position="194"/>
    </location>
</feature>
<dbReference type="Pfam" id="PF16761">
    <property type="entry name" value="Clr2_transil"/>
    <property type="match status" value="1"/>
</dbReference>
<keyword evidence="4" id="KW-1185">Reference proteome</keyword>
<dbReference type="OrthoDB" id="438224at2759"/>
<feature type="compositionally biased region" description="Low complexity" evidence="1">
    <location>
        <begin position="195"/>
        <end position="215"/>
    </location>
</feature>
<evidence type="ECO:0000259" key="2">
    <source>
        <dbReference type="Pfam" id="PF16761"/>
    </source>
</evidence>
<feature type="region of interest" description="Disordered" evidence="1">
    <location>
        <begin position="381"/>
        <end position="458"/>
    </location>
</feature>
<proteinExistence type="predicted"/>
<protein>
    <recommendedName>
        <fullName evidence="2">Cryptic loci regulator 2 N-terminal domain-containing protein</fullName>
    </recommendedName>
</protein>
<dbReference type="GeneID" id="71988494"/>
<feature type="domain" description="Cryptic loci regulator 2 N-terminal" evidence="2">
    <location>
        <begin position="62"/>
        <end position="132"/>
    </location>
</feature>
<evidence type="ECO:0000313" key="3">
    <source>
        <dbReference type="EMBL" id="UJO15201.1"/>
    </source>
</evidence>
<accession>A0A9Q8LCV9</accession>
<organism evidence="3 4">
    <name type="scientific">Passalora fulva</name>
    <name type="common">Tomato leaf mold</name>
    <name type="synonym">Cladosporium fulvum</name>
    <dbReference type="NCBI Taxonomy" id="5499"/>
    <lineage>
        <taxon>Eukaryota</taxon>
        <taxon>Fungi</taxon>
        <taxon>Dikarya</taxon>
        <taxon>Ascomycota</taxon>
        <taxon>Pezizomycotina</taxon>
        <taxon>Dothideomycetes</taxon>
        <taxon>Dothideomycetidae</taxon>
        <taxon>Mycosphaerellales</taxon>
        <taxon>Mycosphaerellaceae</taxon>
        <taxon>Fulvia</taxon>
    </lineage>
</organism>
<evidence type="ECO:0000256" key="1">
    <source>
        <dbReference type="SAM" id="MobiDB-lite"/>
    </source>
</evidence>
<dbReference type="KEGG" id="ffu:CLAFUR5_08616"/>
<dbReference type="AlphaFoldDB" id="A0A9Q8LCV9"/>
<reference evidence="3" key="2">
    <citation type="journal article" date="2022" name="Microb. Genom.">
        <title>A chromosome-scale genome assembly of the tomato pathogen Cladosporium fulvum reveals a compartmentalized genome architecture and the presence of a dispensable chromosome.</title>
        <authorList>
            <person name="Zaccaron A.Z."/>
            <person name="Chen L.H."/>
            <person name="Samaras A."/>
            <person name="Stergiopoulos I."/>
        </authorList>
    </citation>
    <scope>NUCLEOTIDE SEQUENCE</scope>
    <source>
        <strain evidence="3">Race5_Kim</strain>
    </source>
</reference>
<dbReference type="RefSeq" id="XP_047759567.1">
    <property type="nucleotide sequence ID" value="XM_047907764.1"/>
</dbReference>
<dbReference type="EMBL" id="CP090165">
    <property type="protein sequence ID" value="UJO15201.1"/>
    <property type="molecule type" value="Genomic_DNA"/>
</dbReference>
<sequence>MAARSIPGYVRVATITYTGPAFGNASNRPSVDNYYRSDNYLRHTLAQKLMEEINQAEPSTMYFFDRLPPGLVGYENVRPFNEGSRNKGQIDRFIYGHPEGPFETLDRSYDHVKFLVFYGTPREGNACPCHRCDRKRTIGEKGVVRTKTPVPCPRMQIRDVKVLPEELKKLKLVRLIEVLCSGDQQGQTVQQTRSPLQAQHMQQAQHLQQPQHMQQEIPQPLAPPQQVQDMQEPQRMPNVSDAQRARRLQQARYAMQAQQLEELQQLQQLRRSLQDQRQPAPPQVVPPHLQSFYNQTMLPHTHVAQQHSASRDEVAIDPRLTASPQSAGLGQGEYQEMSPGIMESPAPRYGLSYPGPLPREPFIKQEDAQGPGGGILFSQQTGQAVGTKRSLDVQQEGETLDVGSSKRPKLQLSIGDAQASLHANSAFSQSKGKGKGKERQRPDDLHGDPETQLLPAFVKGYEPAAGAVQRGKVSPWGSFRW</sequence>
<feature type="compositionally biased region" description="Polar residues" evidence="1">
    <location>
        <begin position="421"/>
        <end position="431"/>
    </location>
</feature>
<feature type="compositionally biased region" description="Basic and acidic residues" evidence="1">
    <location>
        <begin position="435"/>
        <end position="449"/>
    </location>
</feature>
<dbReference type="InterPro" id="IPR031915">
    <property type="entry name" value="Clr2_N"/>
</dbReference>
<name>A0A9Q8LCV9_PASFU</name>